<organism evidence="2 3">
    <name type="scientific">Oryzias latipes</name>
    <name type="common">Japanese rice fish</name>
    <name type="synonym">Japanese killifish</name>
    <dbReference type="NCBI Taxonomy" id="8090"/>
    <lineage>
        <taxon>Eukaryota</taxon>
        <taxon>Metazoa</taxon>
        <taxon>Chordata</taxon>
        <taxon>Craniata</taxon>
        <taxon>Vertebrata</taxon>
        <taxon>Euteleostomi</taxon>
        <taxon>Actinopterygii</taxon>
        <taxon>Neopterygii</taxon>
        <taxon>Teleostei</taxon>
        <taxon>Neoteleostei</taxon>
        <taxon>Acanthomorphata</taxon>
        <taxon>Ovalentaria</taxon>
        <taxon>Atherinomorphae</taxon>
        <taxon>Beloniformes</taxon>
        <taxon>Adrianichthyidae</taxon>
        <taxon>Oryziinae</taxon>
        <taxon>Oryzias</taxon>
    </lineage>
</organism>
<reference evidence="2 3" key="1">
    <citation type="journal article" date="2007" name="Nature">
        <title>The medaka draft genome and insights into vertebrate genome evolution.</title>
        <authorList>
            <person name="Kasahara M."/>
            <person name="Naruse K."/>
            <person name="Sasaki S."/>
            <person name="Nakatani Y."/>
            <person name="Qu W."/>
            <person name="Ahsan B."/>
            <person name="Yamada T."/>
            <person name="Nagayasu Y."/>
            <person name="Doi K."/>
            <person name="Kasai Y."/>
            <person name="Jindo T."/>
            <person name="Kobayashi D."/>
            <person name="Shimada A."/>
            <person name="Toyoda A."/>
            <person name="Kuroki Y."/>
            <person name="Fujiyama A."/>
            <person name="Sasaki T."/>
            <person name="Shimizu A."/>
            <person name="Asakawa S."/>
            <person name="Shimizu N."/>
            <person name="Hashimoto S."/>
            <person name="Yang J."/>
            <person name="Lee Y."/>
            <person name="Matsushima K."/>
            <person name="Sugano S."/>
            <person name="Sakaizumi M."/>
            <person name="Narita T."/>
            <person name="Ohishi K."/>
            <person name="Haga S."/>
            <person name="Ohta F."/>
            <person name="Nomoto H."/>
            <person name="Nogata K."/>
            <person name="Morishita T."/>
            <person name="Endo T."/>
            <person name="Shin-I T."/>
            <person name="Takeda H."/>
            <person name="Morishita S."/>
            <person name="Kohara Y."/>
        </authorList>
    </citation>
    <scope>NUCLEOTIDE SEQUENCE [LARGE SCALE GENOMIC DNA]</scope>
    <source>
        <strain evidence="2 3">Hd-rR</strain>
    </source>
</reference>
<name>A0A3B3HMH2_ORYLA</name>
<dbReference type="Proteomes" id="UP000001038">
    <property type="component" value="Chromosome 23"/>
</dbReference>
<sequence>MSHSVSPVLLYSLDLLLFVSESDGGRIYDRKRDFYIISIKNESTSALKTLRSLGIKQIFFICF</sequence>
<feature type="signal peptide" evidence="1">
    <location>
        <begin position="1"/>
        <end position="24"/>
    </location>
</feature>
<proteinExistence type="predicted"/>
<feature type="chain" id="PRO_5017324995" evidence="1">
    <location>
        <begin position="25"/>
        <end position="63"/>
    </location>
</feature>
<keyword evidence="3" id="KW-1185">Reference proteome</keyword>
<dbReference type="InParanoid" id="A0A3B3HMH2"/>
<accession>A0A3B3HMH2</accession>
<dbReference type="AlphaFoldDB" id="A0A3B3HMH2"/>
<dbReference type="Ensembl" id="ENSORLT00000038476.1">
    <property type="protein sequence ID" value="ENSORLP00000032899.1"/>
    <property type="gene ID" value="ENSORLG00000024377.1"/>
</dbReference>
<reference evidence="2" key="3">
    <citation type="submission" date="2025-09" db="UniProtKB">
        <authorList>
            <consortium name="Ensembl"/>
        </authorList>
    </citation>
    <scope>IDENTIFICATION</scope>
    <source>
        <strain evidence="2">Hd-rR</strain>
    </source>
</reference>
<evidence type="ECO:0000313" key="3">
    <source>
        <dbReference type="Proteomes" id="UP000001038"/>
    </source>
</evidence>
<protein>
    <submittedName>
        <fullName evidence="2">Uncharacterized protein</fullName>
    </submittedName>
</protein>
<dbReference type="Bgee" id="ENSORLG00000024377">
    <property type="expression patterns" value="Expressed in testis and 6 other cell types or tissues"/>
</dbReference>
<reference evidence="2" key="2">
    <citation type="submission" date="2025-08" db="UniProtKB">
        <authorList>
            <consortium name="Ensembl"/>
        </authorList>
    </citation>
    <scope>IDENTIFICATION</scope>
    <source>
        <strain evidence="2">Hd-rR</strain>
    </source>
</reference>
<evidence type="ECO:0000256" key="1">
    <source>
        <dbReference type="SAM" id="SignalP"/>
    </source>
</evidence>
<keyword evidence="1" id="KW-0732">Signal</keyword>
<evidence type="ECO:0000313" key="2">
    <source>
        <dbReference type="Ensembl" id="ENSORLP00000032899.1"/>
    </source>
</evidence>